<reference evidence="9 10" key="1">
    <citation type="submission" date="2024-10" db="EMBL/GenBank/DDBJ databases">
        <authorList>
            <person name="Yang X.-N."/>
        </authorList>
    </citation>
    <scope>NUCLEOTIDE SEQUENCE [LARGE SCALE GENOMIC DNA]</scope>
    <source>
        <strain evidence="9 10">CAU 1059</strain>
    </source>
</reference>
<dbReference type="Gene3D" id="2.60.40.1930">
    <property type="match status" value="1"/>
</dbReference>
<dbReference type="Proteomes" id="UP001607157">
    <property type="component" value="Unassembled WGS sequence"/>
</dbReference>
<dbReference type="InterPro" id="IPR001599">
    <property type="entry name" value="Macroglobln_a2"/>
</dbReference>
<evidence type="ECO:0000256" key="1">
    <source>
        <dbReference type="ARBA" id="ARBA00010556"/>
    </source>
</evidence>
<keyword evidence="4" id="KW-1015">Disulfide bond</keyword>
<dbReference type="Pfam" id="PF00024">
    <property type="entry name" value="PAN_1"/>
    <property type="match status" value="1"/>
</dbReference>
<dbReference type="InterPro" id="IPR041462">
    <property type="entry name" value="Bact_A2M_MG6"/>
</dbReference>
<dbReference type="InterPro" id="IPR049120">
    <property type="entry name" value="A2M_bMG2"/>
</dbReference>
<protein>
    <submittedName>
        <fullName evidence="9">Alpha-2-macroglobulin family protein</fullName>
    </submittedName>
</protein>
<dbReference type="Pfam" id="PF17972">
    <property type="entry name" value="bMG5"/>
    <property type="match status" value="1"/>
</dbReference>
<dbReference type="InterPro" id="IPR051802">
    <property type="entry name" value="YfhM-like"/>
</dbReference>
<organism evidence="9 10">
    <name type="scientific">Roseovarius aquimarinus</name>
    <dbReference type="NCBI Taxonomy" id="1229156"/>
    <lineage>
        <taxon>Bacteria</taxon>
        <taxon>Pseudomonadati</taxon>
        <taxon>Pseudomonadota</taxon>
        <taxon>Alphaproteobacteria</taxon>
        <taxon>Rhodobacterales</taxon>
        <taxon>Roseobacteraceae</taxon>
        <taxon>Roseovarius</taxon>
    </lineage>
</organism>
<dbReference type="SUPFAM" id="SSF57414">
    <property type="entry name" value="Hairpin loop containing domain-like"/>
    <property type="match status" value="1"/>
</dbReference>
<dbReference type="Pfam" id="PF01835">
    <property type="entry name" value="MG2"/>
    <property type="match status" value="1"/>
</dbReference>
<dbReference type="CDD" id="cd01100">
    <property type="entry name" value="APPLE_Factor_XI_like"/>
    <property type="match status" value="1"/>
</dbReference>
<feature type="signal peptide" evidence="5">
    <location>
        <begin position="1"/>
        <end position="20"/>
    </location>
</feature>
<dbReference type="InterPro" id="IPR011626">
    <property type="entry name" value="Alpha-macroglobulin_TED"/>
</dbReference>
<dbReference type="EMBL" id="JBIHMM010000003">
    <property type="protein sequence ID" value="MFH0254390.1"/>
    <property type="molecule type" value="Genomic_DNA"/>
</dbReference>
<dbReference type="PIRSF" id="PIRSF038980">
    <property type="entry name" value="A2M_bac"/>
    <property type="match status" value="1"/>
</dbReference>
<comment type="similarity">
    <text evidence="1">Belongs to the protease inhibitor I39 (alpha-2-macroglobulin) family. Bacterial alpha-2-macroglobulin subfamily.</text>
</comment>
<dbReference type="PANTHER" id="PTHR40094:SF1">
    <property type="entry name" value="UBIQUITIN DOMAIN-CONTAINING PROTEIN"/>
    <property type="match status" value="1"/>
</dbReference>
<dbReference type="SMART" id="SM01360">
    <property type="entry name" value="A2M"/>
    <property type="match status" value="1"/>
</dbReference>
<keyword evidence="10" id="KW-1185">Reference proteome</keyword>
<keyword evidence="2 5" id="KW-0732">Signal</keyword>
<dbReference type="InterPro" id="IPR047565">
    <property type="entry name" value="Alpha-macroglob_thiol-ester_cl"/>
</dbReference>
<evidence type="ECO:0000256" key="2">
    <source>
        <dbReference type="ARBA" id="ARBA00022729"/>
    </source>
</evidence>
<dbReference type="InterPro" id="IPR011625">
    <property type="entry name" value="A2M_N_BRD"/>
</dbReference>
<dbReference type="SMART" id="SM00223">
    <property type="entry name" value="APPLE"/>
    <property type="match status" value="1"/>
</dbReference>
<evidence type="ECO:0000313" key="10">
    <source>
        <dbReference type="Proteomes" id="UP001607157"/>
    </source>
</evidence>
<dbReference type="Pfam" id="PF17973">
    <property type="entry name" value="bMG10"/>
    <property type="match status" value="1"/>
</dbReference>
<accession>A0ABW7I870</accession>
<dbReference type="Gene3D" id="1.50.10.20">
    <property type="match status" value="1"/>
</dbReference>
<evidence type="ECO:0000256" key="5">
    <source>
        <dbReference type="SAM" id="SignalP"/>
    </source>
</evidence>
<dbReference type="SUPFAM" id="SSF48239">
    <property type="entry name" value="Terpenoid cyclases/Protein prenyltransferases"/>
    <property type="match status" value="1"/>
</dbReference>
<sequence>MLRHALLPLFFIAASIGAEAQDAGPIPERRAIISQDMDFYGADLTSIFDTSFEACQRACLSTPECRAFTFNSKSNSCFPKSAISDQVPFEGAQSGRVVETAPAIVAQGPDRASDLSFLGQVSLDEARNLADGIGRRHPAGDWAREALMQAAQEMVSSGNIDNALRWTGAAVSAGDAAETWTEYARLVLMREGADQRQVEPAISAAANGYLRATSDGARVNALLIMAEALERVDRGRDMVQALRLAQGIQPRADVTAALDAAAAKYGFRIIDNTVEADTATPRICAEFSEELIEAGTDYAPFVRLPDPGLVVQPGARQICIDGVEHGQRYTITFRAGLPAADGQTLADDVEITAYVRDRAPQVSFPGRAYVLPRAADAALPVETVNLDEVNLTLRRVSDRNLLRTMQDGYFGRPLDGYALDAFSQSIAQEVWTGTGEVQNELNRTMTTRLPLGDVLSDQPTGIYTLTASVEGVDRYDDPGATQWFVLTDLGLTSLSGNDGLHVVARSLASAEALEGIEIALVSQANAVLATAVTDAEGHVRFDPGLARGTEGAAPALLLASRGEEDAAFLPLNDPAFDLSDRGVEGRPAAPPVDVFLATDRGAYRAGEVIHATALARDDRAGAVTGLPLTAILTRPDGVEYTRALSPEGAAGGHVFALPVGETAPRGTWTLDIKAELDAPALASTQILVEDFLPERIDFDLSLPEGTLSADELPALEVEAKYLFGAPGAGLKSEGMLVLSPARSLEAHPGYRFGRHDASGGPRTAVLDAGLTGEDGRLSVPLTLPDEIDTARPYSATATLRLREASGRPVERRITRTLAPAAPVIGIKPASEDVVPERTTASFEVIGVAPDLARTGMEAEWTLNRIETRYQWYRQYGDWNWEPITTRSRVATGDITLGEATASIEAPVEWGEYELLVERTDGPYTASSVQFYAGWYAPADTSRTPDTLDLSLDAESYAPGDTARLRIDARHAGTALVSVLSNRVVSRQSVEIEAGETVIPVEVTEEWGAGAYVTAQLIRPMDVDAGQNPARSLGLAYAKIDPGAKRLSVGIDAPDEADPRGPMSARVTVEGLGDEAGFVTLAAVDVGILNLTGFESPDPSAHYFGQRRLGVEIRDIYGRLIDGMSGAEGAVRSGGDAGNAMQRQSPPPTEELVAYFTGPITVGPDGTAEARFDLPDFNGTVRLMAVAWSATGVGEAERDVLVRDPVVLTASLPRFLAPGDASSMLLEIVHATGPAGRVGLDVSAEGVMLAGDVPSGFDLGEGEKQNFRLPITAGEVGDHALRIALTMPDGRQLTKSLTLPVRANDPAVSETRRFELAAGDTFTLTDDVLANYRPGTGEAIVSAGPIARLNVAGLLQSLDRYPYGCTEQVTSRALPLLYLNQVAGALGMGDDAAIDAQIDQAVARVLTRQTAGGAFGLWQAQSGDFWLDAYVADFLSRARAEGHDVPDRAFAMAMDNLRNRVNYAPDFDSGGEDVAYALMVLAREGAAAMGDLRYYADVKADAFATPLAQAQLGAALASYGDPTRADAMFRAALARAEQQSESPAWRSDYGTALRDRAGVLALMLEAGSDAGDASELARTLETDAPHLSTQEEAWSLLAAHALIDSTGAEGVTLNGAPVDGPFIRTLEAGMGAPQAIANTAASATDITLTTFGVPEVPGPADGYGYRIEREYFDMDGRPAGLDGVASGTRLVAVLTVTPFEASEARLIIDDALPAGLEIDNPNLVTSGDIGALDWLQTAYAQHTEFRSDRFIAAVDWRENRPFQLAYIVRAVTPGSYHHPAAMVEDMYRPEYRAHTETGAMTVTE</sequence>
<dbReference type="InterPro" id="IPR000177">
    <property type="entry name" value="Apple"/>
</dbReference>
<keyword evidence="3" id="KW-0677">Repeat</keyword>
<evidence type="ECO:0000313" key="9">
    <source>
        <dbReference type="EMBL" id="MFH0254390.1"/>
    </source>
</evidence>
<feature type="domain" description="Alpha-2-macroglobulin" evidence="8">
    <location>
        <begin position="1152"/>
        <end position="1241"/>
    </location>
</feature>
<feature type="domain" description="Alpha-2-macroglobulin bait region" evidence="7">
    <location>
        <begin position="947"/>
        <end position="1090"/>
    </location>
</feature>
<dbReference type="CDD" id="cd02891">
    <property type="entry name" value="A2M_like"/>
    <property type="match status" value="1"/>
</dbReference>
<comment type="caution">
    <text evidence="9">The sequence shown here is derived from an EMBL/GenBank/DDBJ whole genome shotgun (WGS) entry which is preliminary data.</text>
</comment>
<dbReference type="RefSeq" id="WP_377171502.1">
    <property type="nucleotide sequence ID" value="NZ_JBHTJC010000003.1"/>
</dbReference>
<evidence type="ECO:0000259" key="7">
    <source>
        <dbReference type="SMART" id="SM01359"/>
    </source>
</evidence>
<dbReference type="Pfam" id="PF17962">
    <property type="entry name" value="bMG6"/>
    <property type="match status" value="1"/>
</dbReference>
<dbReference type="InterPro" id="IPR008930">
    <property type="entry name" value="Terpenoid_cyclase/PrenylTrfase"/>
</dbReference>
<gene>
    <name evidence="9" type="ORF">ACGRVM_10835</name>
</gene>
<evidence type="ECO:0000256" key="4">
    <source>
        <dbReference type="ARBA" id="ARBA00023157"/>
    </source>
</evidence>
<dbReference type="SMART" id="SM01419">
    <property type="entry name" value="Thiol-ester_cl"/>
    <property type="match status" value="1"/>
</dbReference>
<dbReference type="InterPro" id="IPR026284">
    <property type="entry name" value="A2MG_proteobact"/>
</dbReference>
<dbReference type="Pfam" id="PF00207">
    <property type="entry name" value="A2M"/>
    <property type="match status" value="1"/>
</dbReference>
<dbReference type="Pfam" id="PF11974">
    <property type="entry name" value="bMG3"/>
    <property type="match status" value="1"/>
</dbReference>
<dbReference type="InterPro" id="IPR041246">
    <property type="entry name" value="Bact_MG10"/>
</dbReference>
<dbReference type="InterPro" id="IPR041203">
    <property type="entry name" value="Bact_A2M_MG5"/>
</dbReference>
<evidence type="ECO:0000259" key="6">
    <source>
        <dbReference type="SMART" id="SM00223"/>
    </source>
</evidence>
<proteinExistence type="inferred from homology"/>
<evidence type="ECO:0000259" key="8">
    <source>
        <dbReference type="SMART" id="SM01360"/>
    </source>
</evidence>
<dbReference type="Gene3D" id="3.50.4.10">
    <property type="entry name" value="Hepatocyte Growth Factor"/>
    <property type="match status" value="1"/>
</dbReference>
<dbReference type="InterPro" id="IPR021868">
    <property type="entry name" value="Alpha_2_Macroglob_MG3"/>
</dbReference>
<dbReference type="Pfam" id="PF21142">
    <property type="entry name" value="A2M_bMG2"/>
    <property type="match status" value="1"/>
</dbReference>
<evidence type="ECO:0000256" key="3">
    <source>
        <dbReference type="ARBA" id="ARBA00022737"/>
    </source>
</evidence>
<dbReference type="InterPro" id="IPR003609">
    <property type="entry name" value="Pan_app"/>
</dbReference>
<dbReference type="Pfam" id="PF07678">
    <property type="entry name" value="TED_complement"/>
    <property type="match status" value="1"/>
</dbReference>
<dbReference type="PANTHER" id="PTHR40094">
    <property type="entry name" value="ALPHA-2-MACROGLOBULIN HOMOLOG"/>
    <property type="match status" value="1"/>
</dbReference>
<feature type="chain" id="PRO_5045891619" evidence="5">
    <location>
        <begin position="21"/>
        <end position="1803"/>
    </location>
</feature>
<name>A0ABW7I870_9RHOB</name>
<dbReference type="SMART" id="SM01359">
    <property type="entry name" value="A2M_N_2"/>
    <property type="match status" value="1"/>
</dbReference>
<feature type="domain" description="Apple" evidence="6">
    <location>
        <begin position="33"/>
        <end position="99"/>
    </location>
</feature>
<dbReference type="InterPro" id="IPR002890">
    <property type="entry name" value="MG2"/>
</dbReference>
<dbReference type="Pfam" id="PF07703">
    <property type="entry name" value="A2M_BRD"/>
    <property type="match status" value="1"/>
</dbReference>